<name>D6YVC9_WADCW</name>
<feature type="domain" description="Bacillithiol biosynthesis BshC C-terminal coiled-coil" evidence="3">
    <location>
        <begin position="420"/>
        <end position="492"/>
    </location>
</feature>
<dbReference type="InterPro" id="IPR011199">
    <property type="entry name" value="Bacillithiol_biosynth_BshC"/>
</dbReference>
<dbReference type="HOGENOM" id="CLU_022249_1_0_0"/>
<dbReference type="OrthoDB" id="9765151at2"/>
<dbReference type="AlphaFoldDB" id="D6YVC9"/>
<dbReference type="InterPro" id="IPR055398">
    <property type="entry name" value="Rossmann-like_BshC"/>
</dbReference>
<dbReference type="Proteomes" id="UP000001505">
    <property type="component" value="Chromosome"/>
</dbReference>
<evidence type="ECO:0000259" key="3">
    <source>
        <dbReference type="Pfam" id="PF24850"/>
    </source>
</evidence>
<evidence type="ECO:0000313" key="5">
    <source>
        <dbReference type="Proteomes" id="UP000001505"/>
    </source>
</evidence>
<dbReference type="GO" id="GO:0016874">
    <property type="term" value="F:ligase activity"/>
    <property type="evidence" value="ECO:0007669"/>
    <property type="project" value="UniProtKB-KW"/>
</dbReference>
<proteinExistence type="predicted"/>
<evidence type="ECO:0000313" key="4">
    <source>
        <dbReference type="EMBL" id="ADI38090.1"/>
    </source>
</evidence>
<reference evidence="4 5" key="1">
    <citation type="journal article" date="2010" name="PLoS ONE">
        <title>The Waddlia genome: a window into chlamydial biology.</title>
        <authorList>
            <person name="Bertelli C."/>
            <person name="Collyn F."/>
            <person name="Croxatto A."/>
            <person name="Ruckert C."/>
            <person name="Polkinghorne A."/>
            <person name="Kebbi-Beghdadi C."/>
            <person name="Goesmann A."/>
            <person name="Vaughan L."/>
            <person name="Greub G."/>
        </authorList>
    </citation>
    <scope>NUCLEOTIDE SEQUENCE [LARGE SCALE GENOMIC DNA]</scope>
    <source>
        <strain evidence="5">ATCC VR-1470 / WSU 86-1044</strain>
    </source>
</reference>
<evidence type="ECO:0000256" key="1">
    <source>
        <dbReference type="ARBA" id="ARBA00022598"/>
    </source>
</evidence>
<organism evidence="4 5">
    <name type="scientific">Waddlia chondrophila (strain ATCC VR-1470 / WSU 86-1044)</name>
    <dbReference type="NCBI Taxonomy" id="716544"/>
    <lineage>
        <taxon>Bacteria</taxon>
        <taxon>Pseudomonadati</taxon>
        <taxon>Chlamydiota</taxon>
        <taxon>Chlamydiia</taxon>
        <taxon>Parachlamydiales</taxon>
        <taxon>Waddliaceae</taxon>
        <taxon>Waddlia</taxon>
    </lineage>
</organism>
<evidence type="ECO:0000259" key="2">
    <source>
        <dbReference type="Pfam" id="PF10079"/>
    </source>
</evidence>
<dbReference type="Pfam" id="PF24850">
    <property type="entry name" value="CC_BshC"/>
    <property type="match status" value="1"/>
</dbReference>
<dbReference type="InterPro" id="IPR055399">
    <property type="entry name" value="CC_BshC"/>
</dbReference>
<dbReference type="NCBIfam" id="TIGR03998">
    <property type="entry name" value="thiol_BshC"/>
    <property type="match status" value="1"/>
</dbReference>
<dbReference type="KEGG" id="wch:wcw_0723"/>
<dbReference type="Pfam" id="PF10079">
    <property type="entry name" value="Rossmann-like_BshC"/>
    <property type="match status" value="1"/>
</dbReference>
<keyword evidence="5" id="KW-1185">Reference proteome</keyword>
<accession>D6YVC9</accession>
<feature type="domain" description="Bacillithiol biosynthesis BshC N-terminal Rossmann-like" evidence="2">
    <location>
        <begin position="12"/>
        <end position="352"/>
    </location>
</feature>
<evidence type="ECO:0008006" key="6">
    <source>
        <dbReference type="Google" id="ProtNLM"/>
    </source>
</evidence>
<gene>
    <name evidence="4" type="ordered locus">wcw_0723</name>
</gene>
<dbReference type="RefSeq" id="WP_013181809.1">
    <property type="nucleotide sequence ID" value="NC_014225.1"/>
</dbReference>
<dbReference type="EMBL" id="CP001928">
    <property type="protein sequence ID" value="ADI38090.1"/>
    <property type="molecule type" value="Genomic_DNA"/>
</dbReference>
<dbReference type="eggNOG" id="COG4365">
    <property type="taxonomic scope" value="Bacteria"/>
</dbReference>
<keyword evidence="1" id="KW-0436">Ligase</keyword>
<protein>
    <recommendedName>
        <fullName evidence="6">Cysteine ligase BshC</fullName>
    </recommendedName>
</protein>
<sequence length="496" mass="56561">MQLIEKKEPCLYREDSLSAFYSIAPYDSKGAEKAGALVQGRTFQRDTLADILETYNRGLGNGAAALENIARFRKPSTMCVFSGQQLGLFGGPAYTVLKALTCLLLARQHGAVPMFWMATEDHDVDEIDHTYLIDNLGNLNKFHLSLPKDGRFVENLTLSGEHQNELKRFCQVIGREDLYQIVRGETSYCLAMAKVMAEIFKGTGLIFLEPRILRPFAVEFLKREISDCDQIAHSLSQSAQKLSLAGGTAVLDVSQGTNLFIKMRGSLRCKIYRMGKDFEVRGETYSEKQLLQLIEKEPERFSTNAAARCVLQSWLFPVLAYAAGPSELMYYRQLKDYHEYHGISMPWIVPRLSLSVVTPIAQEMLEKIGRDPWDKLPESWIEIVPSIEEGGEGLTHEWIASAENHFGRDLSEESIRRFAAFQSEKLKRKAILSRLRKKGIAPHSLHYLKNLLHPHDNIQERVLNWWEFQSHVDYSVIDELLKQLNTVPRGHLYCFL</sequence>
<dbReference type="STRING" id="716544.wcw_0723"/>